<dbReference type="Proteomes" id="UP001140949">
    <property type="component" value="Unassembled WGS sequence"/>
</dbReference>
<evidence type="ECO:0000256" key="1">
    <source>
        <dbReference type="SAM" id="MobiDB-lite"/>
    </source>
</evidence>
<protein>
    <submittedName>
        <fullName evidence="2">Seed specific protein Bn15D1B</fullName>
    </submittedName>
</protein>
<keyword evidence="3" id="KW-1185">Reference proteome</keyword>
<dbReference type="Pfam" id="PF22272">
    <property type="entry name" value="LEA_3b"/>
    <property type="match status" value="1"/>
</dbReference>
<accession>A0AAX6HRX5</accession>
<dbReference type="InterPro" id="IPR039291">
    <property type="entry name" value="At5g17165-like"/>
</dbReference>
<proteinExistence type="predicted"/>
<evidence type="ECO:0000313" key="2">
    <source>
        <dbReference type="EMBL" id="KAJ6843826.1"/>
    </source>
</evidence>
<evidence type="ECO:0000313" key="3">
    <source>
        <dbReference type="Proteomes" id="UP001140949"/>
    </source>
</evidence>
<dbReference type="PANTHER" id="PTHR35122">
    <property type="entry name" value="OSJNBA0093F12.14 PROTEIN"/>
    <property type="match status" value="1"/>
</dbReference>
<dbReference type="PANTHER" id="PTHR35122:SF2">
    <property type="entry name" value="OS04G0598000 PROTEIN"/>
    <property type="match status" value="1"/>
</dbReference>
<sequence>MAANLCKGRAVAASFGNRVASRVCKRNYSKDPNPLASGVGHYSTSYDKNVEEEVRPAVVPDHVIGAKENAKYWGPNPHTGVFGPAAEGGGAHLDLGRPPAAGGSGAGPSVLDQTAWFRPLEDVEKPPPA</sequence>
<feature type="compositionally biased region" description="Basic and acidic residues" evidence="1">
    <location>
        <begin position="119"/>
        <end position="129"/>
    </location>
</feature>
<feature type="region of interest" description="Disordered" evidence="1">
    <location>
        <begin position="83"/>
        <end position="129"/>
    </location>
</feature>
<reference evidence="2" key="2">
    <citation type="submission" date="2023-04" db="EMBL/GenBank/DDBJ databases">
        <authorList>
            <person name="Bruccoleri R.E."/>
            <person name="Oakeley E.J."/>
            <person name="Faust A.-M."/>
            <person name="Dessus-Babus S."/>
            <person name="Altorfer M."/>
            <person name="Burckhardt D."/>
            <person name="Oertli M."/>
            <person name="Naumann U."/>
            <person name="Petersen F."/>
            <person name="Wong J."/>
        </authorList>
    </citation>
    <scope>NUCLEOTIDE SEQUENCE</scope>
    <source>
        <strain evidence="2">GSM-AAB239-AS_SAM_17_03QT</strain>
        <tissue evidence="2">Leaf</tissue>
    </source>
</reference>
<reference evidence="2" key="1">
    <citation type="journal article" date="2023" name="GigaByte">
        <title>Genome assembly of the bearded iris, Iris pallida Lam.</title>
        <authorList>
            <person name="Bruccoleri R.E."/>
            <person name="Oakeley E.J."/>
            <person name="Faust A.M.E."/>
            <person name="Altorfer M."/>
            <person name="Dessus-Babus S."/>
            <person name="Burckhardt D."/>
            <person name="Oertli M."/>
            <person name="Naumann U."/>
            <person name="Petersen F."/>
            <person name="Wong J."/>
        </authorList>
    </citation>
    <scope>NUCLEOTIDE SEQUENCE</scope>
    <source>
        <strain evidence="2">GSM-AAB239-AS_SAM_17_03QT</strain>
    </source>
</reference>
<name>A0AAX6HRX5_IRIPA</name>
<organism evidence="2 3">
    <name type="scientific">Iris pallida</name>
    <name type="common">Sweet iris</name>
    <dbReference type="NCBI Taxonomy" id="29817"/>
    <lineage>
        <taxon>Eukaryota</taxon>
        <taxon>Viridiplantae</taxon>
        <taxon>Streptophyta</taxon>
        <taxon>Embryophyta</taxon>
        <taxon>Tracheophyta</taxon>
        <taxon>Spermatophyta</taxon>
        <taxon>Magnoliopsida</taxon>
        <taxon>Liliopsida</taxon>
        <taxon>Asparagales</taxon>
        <taxon>Iridaceae</taxon>
        <taxon>Iridoideae</taxon>
        <taxon>Irideae</taxon>
        <taxon>Iris</taxon>
    </lineage>
</organism>
<gene>
    <name evidence="2" type="ORF">M6B38_117140</name>
</gene>
<dbReference type="EMBL" id="JANAVB010006993">
    <property type="protein sequence ID" value="KAJ6843826.1"/>
    <property type="molecule type" value="Genomic_DNA"/>
</dbReference>
<comment type="caution">
    <text evidence="2">The sequence shown here is derived from an EMBL/GenBank/DDBJ whole genome shotgun (WGS) entry which is preliminary data.</text>
</comment>
<dbReference type="AlphaFoldDB" id="A0AAX6HRX5"/>